<dbReference type="GO" id="GO:0005524">
    <property type="term" value="F:ATP binding"/>
    <property type="evidence" value="ECO:0007669"/>
    <property type="project" value="UniProtKB-UniRule"/>
</dbReference>
<evidence type="ECO:0000256" key="2">
    <source>
        <dbReference type="ARBA" id="ARBA00022598"/>
    </source>
</evidence>
<protein>
    <recommendedName>
        <fullName evidence="8">Arginine--tRNA ligase</fullName>
        <ecNumber evidence="8">6.1.1.19</ecNumber>
    </recommendedName>
    <alternativeName>
        <fullName evidence="8">Arginyl-tRNA synthetase</fullName>
        <shortName evidence="8">ArgRS</shortName>
    </alternativeName>
</protein>
<keyword evidence="6 8" id="KW-0030">Aminoacyl-tRNA synthetase</keyword>
<evidence type="ECO:0000256" key="8">
    <source>
        <dbReference type="HAMAP-Rule" id="MF_00123"/>
    </source>
</evidence>
<dbReference type="SMART" id="SM01016">
    <property type="entry name" value="Arg_tRNA_synt_N"/>
    <property type="match status" value="1"/>
</dbReference>
<dbReference type="SUPFAM" id="SSF52374">
    <property type="entry name" value="Nucleotidylyl transferase"/>
    <property type="match status" value="1"/>
</dbReference>
<keyword evidence="4 8" id="KW-0067">ATP-binding</keyword>
<dbReference type="SUPFAM" id="SSF47323">
    <property type="entry name" value="Anticodon-binding domain of a subclass of class I aminoacyl-tRNA synthetases"/>
    <property type="match status" value="1"/>
</dbReference>
<gene>
    <name evidence="12" type="primary">argS_1</name>
    <name evidence="8" type="synonym">argS</name>
    <name evidence="12" type="ORF">FILTAD_00227</name>
</gene>
<dbReference type="CDD" id="cd00671">
    <property type="entry name" value="ArgRS_core"/>
    <property type="match status" value="1"/>
</dbReference>
<dbReference type="InterPro" id="IPR014729">
    <property type="entry name" value="Rossmann-like_a/b/a_fold"/>
</dbReference>
<evidence type="ECO:0000256" key="5">
    <source>
        <dbReference type="ARBA" id="ARBA00022917"/>
    </source>
</evidence>
<dbReference type="CDD" id="cd07956">
    <property type="entry name" value="Anticodon_Ia_Arg"/>
    <property type="match status" value="1"/>
</dbReference>
<organism evidence="12 13">
    <name type="scientific">Filibacter tadaridae</name>
    <dbReference type="NCBI Taxonomy" id="2483811"/>
    <lineage>
        <taxon>Bacteria</taxon>
        <taxon>Bacillati</taxon>
        <taxon>Bacillota</taxon>
        <taxon>Bacilli</taxon>
        <taxon>Bacillales</taxon>
        <taxon>Caryophanaceae</taxon>
        <taxon>Filibacter</taxon>
    </lineage>
</organism>
<dbReference type="Pfam" id="PF05746">
    <property type="entry name" value="DALR_1"/>
    <property type="match status" value="1"/>
</dbReference>
<keyword evidence="13" id="KW-1185">Reference proteome</keyword>
<evidence type="ECO:0000313" key="13">
    <source>
        <dbReference type="Proteomes" id="UP000270468"/>
    </source>
</evidence>
<dbReference type="InterPro" id="IPR008909">
    <property type="entry name" value="DALR_anticod-bd"/>
</dbReference>
<accession>A0A3P5WH84</accession>
<name>A0A3P5WH84_9BACL</name>
<dbReference type="InterPro" id="IPR009080">
    <property type="entry name" value="tRNAsynth_Ia_anticodon-bd"/>
</dbReference>
<dbReference type="Proteomes" id="UP000270468">
    <property type="component" value="Unassembled WGS sequence"/>
</dbReference>
<evidence type="ECO:0000256" key="6">
    <source>
        <dbReference type="ARBA" id="ARBA00023146"/>
    </source>
</evidence>
<dbReference type="AlphaFoldDB" id="A0A3P5WH84"/>
<dbReference type="Gene3D" id="1.10.730.10">
    <property type="entry name" value="Isoleucyl-tRNA Synthetase, Domain 1"/>
    <property type="match status" value="1"/>
</dbReference>
<proteinExistence type="inferred from homology"/>
<dbReference type="GO" id="GO:0005737">
    <property type="term" value="C:cytoplasm"/>
    <property type="evidence" value="ECO:0007669"/>
    <property type="project" value="UniProtKB-SubCell"/>
</dbReference>
<dbReference type="PANTHER" id="PTHR11956">
    <property type="entry name" value="ARGINYL-TRNA SYNTHETASE"/>
    <property type="match status" value="1"/>
</dbReference>
<dbReference type="InterPro" id="IPR035684">
    <property type="entry name" value="ArgRS_core"/>
</dbReference>
<dbReference type="GO" id="GO:0004814">
    <property type="term" value="F:arginine-tRNA ligase activity"/>
    <property type="evidence" value="ECO:0007669"/>
    <property type="project" value="UniProtKB-UniRule"/>
</dbReference>
<dbReference type="GO" id="GO:0006420">
    <property type="term" value="P:arginyl-tRNA aminoacylation"/>
    <property type="evidence" value="ECO:0007669"/>
    <property type="project" value="UniProtKB-UniRule"/>
</dbReference>
<reference evidence="12 13" key="1">
    <citation type="submission" date="2018-11" db="EMBL/GenBank/DDBJ databases">
        <authorList>
            <person name="Criscuolo A."/>
        </authorList>
    </citation>
    <scope>NUCLEOTIDE SEQUENCE [LARGE SCALE GENOMIC DNA]</scope>
    <source>
        <strain evidence="12">ATB-66</strain>
    </source>
</reference>
<dbReference type="FunFam" id="3.40.50.620:FF:000116">
    <property type="entry name" value="Arginine--tRNA ligase"/>
    <property type="match status" value="1"/>
</dbReference>
<comment type="similarity">
    <text evidence="1 8 9">Belongs to the class-I aminoacyl-tRNA synthetase family.</text>
</comment>
<dbReference type="Pfam" id="PF00750">
    <property type="entry name" value="tRNA-synt_1d"/>
    <property type="match status" value="1"/>
</dbReference>
<dbReference type="SMART" id="SM00836">
    <property type="entry name" value="DALR_1"/>
    <property type="match status" value="1"/>
</dbReference>
<dbReference type="Pfam" id="PF03485">
    <property type="entry name" value="Arg_tRNA_synt_N"/>
    <property type="match status" value="1"/>
</dbReference>
<dbReference type="InterPro" id="IPR001278">
    <property type="entry name" value="Arg-tRNA-ligase"/>
</dbReference>
<keyword evidence="5 8" id="KW-0648">Protein biosynthesis</keyword>
<feature type="domain" description="DALR anticodon binding" evidence="10">
    <location>
        <begin position="503"/>
        <end position="614"/>
    </location>
</feature>
<comment type="catalytic activity">
    <reaction evidence="7 8">
        <text>tRNA(Arg) + L-arginine + ATP = L-arginyl-tRNA(Arg) + AMP + diphosphate</text>
        <dbReference type="Rhea" id="RHEA:20301"/>
        <dbReference type="Rhea" id="RHEA-COMP:9658"/>
        <dbReference type="Rhea" id="RHEA-COMP:9673"/>
        <dbReference type="ChEBI" id="CHEBI:30616"/>
        <dbReference type="ChEBI" id="CHEBI:32682"/>
        <dbReference type="ChEBI" id="CHEBI:33019"/>
        <dbReference type="ChEBI" id="CHEBI:78442"/>
        <dbReference type="ChEBI" id="CHEBI:78513"/>
        <dbReference type="ChEBI" id="CHEBI:456215"/>
        <dbReference type="EC" id="6.1.1.19"/>
    </reaction>
</comment>
<feature type="domain" description="Arginyl tRNA synthetase N-terminal" evidence="11">
    <location>
        <begin position="59"/>
        <end position="138"/>
    </location>
</feature>
<evidence type="ECO:0000313" key="12">
    <source>
        <dbReference type="EMBL" id="VDC19108.1"/>
    </source>
</evidence>
<dbReference type="SUPFAM" id="SSF55190">
    <property type="entry name" value="Arginyl-tRNA synthetase (ArgRS), N-terminal 'additional' domain"/>
    <property type="match status" value="1"/>
</dbReference>
<evidence type="ECO:0000259" key="11">
    <source>
        <dbReference type="SMART" id="SM01016"/>
    </source>
</evidence>
<sequence length="614" mass="68091">MFVNRTSEMLFCTNSEKPVSRRYEEVARILGKLSGTAEAKLSSHLVETRAFLFTQKGVLTLKKTLLEVLQPFSPLPLDGNMIERPVHAHLGDLALPCFPFAKALRKSPIAIAEEIAAAVDHPLIHRAEAQSGYVNFFLERSVVTASLLHTILGQSSTYGSSDRGNGGVVTIDLSSPNIAKPFSMGHLRSTVIGNAIALLVEKCGYKPVKINYIGDWGTQFGKLLTAYRKWGNEAEVKKAPIATLLQLYIRFHEKAELDATLNDEARAAFKALEDGDSSARALWEWFKMESLKEFQRIYDLLGVTFDSYNGEAYYNDKMGPIIEELTEKGLLVESDGALVVELEDGLPPCLIKKSDGATLYATRDLTAALDRKTTYDFVKSLYVVGNEQSLHFTQFKKVLGKMGHAWSADIQHIPFGLLLKDGKKMSTRKGKIVLLEEVLNEAIALAQSTIETKNPDLANKKDVAQAIGVGAIIFSDLKQHRRHDIEFNLASMLQTEGETGPYVQYANARAHSVLRKAGSMRAFTVSEVNDFEWAVVKLLEQFPDAVKRAADELDSSIIAKYAVDVAQSFNSFYGNVQVLSDSEDQSYRLALVHCVTIVLEESLRLLGMKSPREM</sequence>
<keyword evidence="3 8" id="KW-0547">Nucleotide-binding</keyword>
<dbReference type="NCBIfam" id="TIGR00456">
    <property type="entry name" value="argS"/>
    <property type="match status" value="1"/>
</dbReference>
<evidence type="ECO:0000256" key="1">
    <source>
        <dbReference type="ARBA" id="ARBA00005594"/>
    </source>
</evidence>
<dbReference type="EMBL" id="UXAV01000016">
    <property type="protein sequence ID" value="VDC19108.1"/>
    <property type="molecule type" value="Genomic_DNA"/>
</dbReference>
<evidence type="ECO:0000256" key="3">
    <source>
        <dbReference type="ARBA" id="ARBA00022741"/>
    </source>
</evidence>
<comment type="subunit">
    <text evidence="8">Monomer.</text>
</comment>
<dbReference type="HAMAP" id="MF_00123">
    <property type="entry name" value="Arg_tRNA_synth"/>
    <property type="match status" value="1"/>
</dbReference>
<evidence type="ECO:0000256" key="7">
    <source>
        <dbReference type="ARBA" id="ARBA00049339"/>
    </source>
</evidence>
<evidence type="ECO:0000256" key="9">
    <source>
        <dbReference type="RuleBase" id="RU363038"/>
    </source>
</evidence>
<dbReference type="EC" id="6.1.1.19" evidence="8"/>
<evidence type="ECO:0000256" key="4">
    <source>
        <dbReference type="ARBA" id="ARBA00022840"/>
    </source>
</evidence>
<keyword evidence="2 8" id="KW-0436">Ligase</keyword>
<dbReference type="PANTHER" id="PTHR11956:SF5">
    <property type="entry name" value="ARGININE--TRNA LIGASE, CYTOPLASMIC"/>
    <property type="match status" value="1"/>
</dbReference>
<comment type="subcellular location">
    <subcellularLocation>
        <location evidence="8">Cytoplasm</location>
    </subcellularLocation>
</comment>
<dbReference type="Gene3D" id="3.40.50.620">
    <property type="entry name" value="HUPs"/>
    <property type="match status" value="1"/>
</dbReference>
<dbReference type="InterPro" id="IPR036695">
    <property type="entry name" value="Arg-tRNA-synth_N_sf"/>
</dbReference>
<evidence type="ECO:0000259" key="10">
    <source>
        <dbReference type="SMART" id="SM00836"/>
    </source>
</evidence>
<keyword evidence="8" id="KW-0963">Cytoplasm</keyword>
<dbReference type="PRINTS" id="PR01038">
    <property type="entry name" value="TRNASYNTHARG"/>
</dbReference>
<dbReference type="Gene3D" id="3.30.1360.70">
    <property type="entry name" value="Arginyl tRNA synthetase N-terminal domain"/>
    <property type="match status" value="1"/>
</dbReference>
<dbReference type="InterPro" id="IPR005148">
    <property type="entry name" value="Arg-tRNA-synth_N"/>
</dbReference>
<feature type="short sequence motif" description="'HIGH' region" evidence="8">
    <location>
        <begin position="176"/>
        <end position="186"/>
    </location>
</feature>